<dbReference type="Pfam" id="PF00534">
    <property type="entry name" value="Glycos_transf_1"/>
    <property type="match status" value="1"/>
</dbReference>
<dbReference type="Pfam" id="PF13439">
    <property type="entry name" value="Glyco_transf_4"/>
    <property type="match status" value="1"/>
</dbReference>
<accession>C7ME99</accession>
<evidence type="ECO:0000259" key="4">
    <source>
        <dbReference type="Pfam" id="PF13439"/>
    </source>
</evidence>
<dbReference type="InterPro" id="IPR028098">
    <property type="entry name" value="Glyco_trans_4-like_N"/>
</dbReference>
<evidence type="ECO:0000313" key="6">
    <source>
        <dbReference type="Proteomes" id="UP000001919"/>
    </source>
</evidence>
<dbReference type="KEGG" id="bfa:Bfae_20990"/>
<dbReference type="GO" id="GO:0016757">
    <property type="term" value="F:glycosyltransferase activity"/>
    <property type="evidence" value="ECO:0007669"/>
    <property type="project" value="UniProtKB-KW"/>
</dbReference>
<name>C7ME99_BRAFD</name>
<feature type="domain" description="Glycosyltransferase subfamily 4-like N-terminal" evidence="4">
    <location>
        <begin position="23"/>
        <end position="186"/>
    </location>
</feature>
<keyword evidence="1" id="KW-0328">Glycosyltransferase</keyword>
<dbReference type="SUPFAM" id="SSF53756">
    <property type="entry name" value="UDP-Glycosyltransferase/glycogen phosphorylase"/>
    <property type="match status" value="2"/>
</dbReference>
<dbReference type="Gene3D" id="3.40.50.2000">
    <property type="entry name" value="Glycogen Phosphorylase B"/>
    <property type="match status" value="3"/>
</dbReference>
<dbReference type="AlphaFoldDB" id="C7ME99"/>
<proteinExistence type="predicted"/>
<reference evidence="5 6" key="1">
    <citation type="journal article" date="2009" name="Stand. Genomic Sci.">
        <title>Complete genome sequence of Brachybacterium faecium type strain (Schefferle 6-10).</title>
        <authorList>
            <person name="Lapidus A."/>
            <person name="Pukall R."/>
            <person name="Labuttii K."/>
            <person name="Copeland A."/>
            <person name="Del Rio T.G."/>
            <person name="Nolan M."/>
            <person name="Chen F."/>
            <person name="Lucas S."/>
            <person name="Tice H."/>
            <person name="Cheng J.F."/>
            <person name="Bruce D."/>
            <person name="Goodwin L."/>
            <person name="Pitluck S."/>
            <person name="Rohde M."/>
            <person name="Goker M."/>
            <person name="Pati A."/>
            <person name="Ivanova N."/>
            <person name="Mavrommatis K."/>
            <person name="Chen A."/>
            <person name="Palaniappan K."/>
            <person name="D'haeseleer P."/>
            <person name="Chain P."/>
            <person name="Bristow J."/>
            <person name="Eisen J.A."/>
            <person name="Markowitz V."/>
            <person name="Hugenholtz P."/>
            <person name="Kyrpides N.C."/>
            <person name="Klenk H.P."/>
        </authorList>
    </citation>
    <scope>NUCLEOTIDE SEQUENCE [LARGE SCALE GENOMIC DNA]</scope>
    <source>
        <strain evidence="6">ATCC 43885 / DSM 4810 / JCM 11609 / LMG 19847 / NBRC 14762 / NCIMB 9860 / 6-10</strain>
    </source>
</reference>
<keyword evidence="2 5" id="KW-0808">Transferase</keyword>
<dbReference type="PATRIC" id="fig|446465.5.peg.2084"/>
<dbReference type="HOGENOM" id="CLU_368701_0_0_11"/>
<feature type="domain" description="Glycosyl transferase family 1" evidence="3">
    <location>
        <begin position="212"/>
        <end position="354"/>
    </location>
</feature>
<dbReference type="OrthoDB" id="9801492at2"/>
<evidence type="ECO:0000256" key="1">
    <source>
        <dbReference type="ARBA" id="ARBA00022676"/>
    </source>
</evidence>
<dbReference type="InterPro" id="IPR001296">
    <property type="entry name" value="Glyco_trans_1"/>
</dbReference>
<gene>
    <name evidence="5" type="ordered locus">Bfae_20990</name>
</gene>
<organism evidence="5 6">
    <name type="scientific">Brachybacterium faecium (strain ATCC 43885 / DSM 4810 / JCM 11609 / LMG 19847 / NBRC 14762 / NCIMB 9860 / 6-10)</name>
    <dbReference type="NCBI Taxonomy" id="446465"/>
    <lineage>
        <taxon>Bacteria</taxon>
        <taxon>Bacillati</taxon>
        <taxon>Actinomycetota</taxon>
        <taxon>Actinomycetes</taxon>
        <taxon>Micrococcales</taxon>
        <taxon>Dermabacteraceae</taxon>
        <taxon>Brachybacterium</taxon>
    </lineage>
</organism>
<dbReference type="EMBL" id="CP001643">
    <property type="protein sequence ID" value="ACU85906.1"/>
    <property type="molecule type" value="Genomic_DNA"/>
</dbReference>
<protein>
    <submittedName>
        <fullName evidence="5">Glycosyltransferase</fullName>
    </submittedName>
</protein>
<keyword evidence="6" id="KW-1185">Reference proteome</keyword>
<evidence type="ECO:0000259" key="3">
    <source>
        <dbReference type="Pfam" id="PF00534"/>
    </source>
</evidence>
<dbReference type="STRING" id="446465.Bfae_20990"/>
<evidence type="ECO:0000313" key="5">
    <source>
        <dbReference type="EMBL" id="ACU85906.1"/>
    </source>
</evidence>
<sequence>MRVLVVPSWYPTAQEPLNGSFFREQAAMVAAAGHEVTLLVPRLVPLPRWRGPATTIEHDGALRVIRFEAPALPRPLQRLEQELLGHLAETAHRTATEELPDVLHAHSVLPGLLVAQDLAVRWGRGVVLTEHRPSSLSAARSAARRAHLLHALADAAVVATVSDPFAEAIGAHYDIARPEVIPLPVPDAFHAARPAGSEAAAREGAAAEGPAPYTFLHVSNLVPNKRVEETIDAFSRAAATAPARLVIAGGTAERVAQLGAHAERLGVAERVELLGRVERDRLPALMARCHCLVLASAVEAGGTVLGEARSAGLAVIATDTWAGRAWVDPRSGRVVPTDDPAALADAMTAMTEAAAATSPADREAIRARAREIFSQEAFVTRQVGMYRRAAEAESRPRMLFHAPFPLDPHPRGASRLRPLRMAEAFAENGYRVHPLTGAPRQRAVAFRTARRRLRAGQRMQLLYSENSTQPNLIAASIDEGLAPLLEARILLWARRHRLPAGEFYRDVYWRFSTSLRNLRTPRSAAMNLLYRLDLAVLRLARVHLFLPSERMAPIIPVPAADSSALPPGATVVDSAAPEGLHLLYVGGLGAEYGLDACLEAVAATPGVTLTMCVPPADWEKNRDRYEHLLGERIRVVHGSGAELEPLYDAASACVLFVEPGEYRTFAAPVKFFEYVGHGKPVLLSRGTYAGDLGERLGVGPVIDYSSEALREELEDLRARPERLAQFARAARQVRHDQTWRARAAQAVERLGARRP</sequence>
<dbReference type="PANTHER" id="PTHR12526">
    <property type="entry name" value="GLYCOSYLTRANSFERASE"/>
    <property type="match status" value="1"/>
</dbReference>
<dbReference type="eggNOG" id="COG0438">
    <property type="taxonomic scope" value="Bacteria"/>
</dbReference>
<dbReference type="PANTHER" id="PTHR12526:SF636">
    <property type="entry name" value="BLL3647 PROTEIN"/>
    <property type="match status" value="1"/>
</dbReference>
<dbReference type="Proteomes" id="UP000001919">
    <property type="component" value="Chromosome"/>
</dbReference>
<dbReference type="CAZy" id="GT4">
    <property type="family name" value="Glycosyltransferase Family 4"/>
</dbReference>
<evidence type="ECO:0000256" key="2">
    <source>
        <dbReference type="ARBA" id="ARBA00022679"/>
    </source>
</evidence>